<protein>
    <submittedName>
        <fullName evidence="2">Amidohydrolase</fullName>
    </submittedName>
</protein>
<dbReference type="GO" id="GO:0016810">
    <property type="term" value="F:hydrolase activity, acting on carbon-nitrogen (but not peptide) bonds"/>
    <property type="evidence" value="ECO:0007669"/>
    <property type="project" value="InterPro"/>
</dbReference>
<evidence type="ECO:0000259" key="1">
    <source>
        <dbReference type="Pfam" id="PF07969"/>
    </source>
</evidence>
<comment type="caution">
    <text evidence="2">The sequence shown here is derived from an EMBL/GenBank/DDBJ whole genome shotgun (WGS) entry which is preliminary data.</text>
</comment>
<evidence type="ECO:0000313" key="2">
    <source>
        <dbReference type="EMBL" id="KAB1153192.1"/>
    </source>
</evidence>
<dbReference type="PANTHER" id="PTHR22642">
    <property type="entry name" value="IMIDAZOLONEPROPIONASE"/>
    <property type="match status" value="1"/>
</dbReference>
<dbReference type="InterPro" id="IPR013108">
    <property type="entry name" value="Amidohydro_3"/>
</dbReference>
<dbReference type="CDD" id="cd01300">
    <property type="entry name" value="YtcJ_like"/>
    <property type="match status" value="1"/>
</dbReference>
<dbReference type="SUPFAM" id="SSF51556">
    <property type="entry name" value="Metallo-dependent hydrolases"/>
    <property type="match status" value="1"/>
</dbReference>
<dbReference type="Gene3D" id="2.30.40.10">
    <property type="entry name" value="Urease, subunit C, domain 1"/>
    <property type="match status" value="1"/>
</dbReference>
<name>A0A7J5A6J7_9FLAO</name>
<dbReference type="AlphaFoldDB" id="A0A7J5A6J7"/>
<reference evidence="2 3" key="1">
    <citation type="submission" date="2019-09" db="EMBL/GenBank/DDBJ databases">
        <authorList>
            <person name="Cao W.R."/>
        </authorList>
    </citation>
    <scope>NUCLEOTIDE SEQUENCE [LARGE SCALE GENOMIC DNA]</scope>
    <source>
        <strain evidence="3">a4</strain>
    </source>
</reference>
<dbReference type="InterPro" id="IPR032466">
    <property type="entry name" value="Metal_Hydrolase"/>
</dbReference>
<organism evidence="2 3">
    <name type="scientific">Tenacibaculum aiptasiae</name>
    <dbReference type="NCBI Taxonomy" id="426481"/>
    <lineage>
        <taxon>Bacteria</taxon>
        <taxon>Pseudomonadati</taxon>
        <taxon>Bacteroidota</taxon>
        <taxon>Flavobacteriia</taxon>
        <taxon>Flavobacteriales</taxon>
        <taxon>Flavobacteriaceae</taxon>
        <taxon>Tenacibaculum</taxon>
    </lineage>
</organism>
<proteinExistence type="predicted"/>
<dbReference type="InterPro" id="IPR011059">
    <property type="entry name" value="Metal-dep_hydrolase_composite"/>
</dbReference>
<dbReference type="Gene3D" id="3.20.20.140">
    <property type="entry name" value="Metal-dependent hydrolases"/>
    <property type="match status" value="1"/>
</dbReference>
<gene>
    <name evidence="2" type="ORF">F7018_17750</name>
</gene>
<dbReference type="RefSeq" id="WP_150901447.1">
    <property type="nucleotide sequence ID" value="NZ_WAAU01000037.1"/>
</dbReference>
<feature type="domain" description="Amidohydrolase 3" evidence="1">
    <location>
        <begin position="78"/>
        <end position="584"/>
    </location>
</feature>
<keyword evidence="2" id="KW-0378">Hydrolase</keyword>
<dbReference type="OrthoDB" id="9767366at2"/>
<dbReference type="SUPFAM" id="SSF51338">
    <property type="entry name" value="Composite domain of metallo-dependent hydrolases"/>
    <property type="match status" value="1"/>
</dbReference>
<dbReference type="EMBL" id="WAAU01000037">
    <property type="protein sequence ID" value="KAB1153192.1"/>
    <property type="molecule type" value="Genomic_DNA"/>
</dbReference>
<sequence>MKKKILLSLILLFLISGWILSKQDFKKAPPTLYYNANIITVNNKQPTANAMLVTDGVIEEIGELKNFPEFKNEDLQKIDLKGATIMPGFIDPHTHFALSMFFQNMYDLSGFKHKNNVEVWKYFEKYASKASKNEWLIFKGLDPVLVSDLKTPTLQYLDKIAPNNPVIIFSQSLHSYWVNSKALESVAITKNTANPSKNSYYEKDAKGNLTGLIVEQEAFKPFIEKLKKEVLTPKVLSSSSEKIMLNYAKNGNTTIVSTGLTINDSKPLILMKHLSDKTPSLLGNFLALIGQFPERKPTPRHFIYVRHDMTYILPETKGKTNDFYDIIGIKHWYDGSPYTGSMYINEPYLISDLTENKLHIPINSKGKALIDNDELKEFISKYHNNGWQIAIHVQGDAANTEVINAFEELDKELDFKNSRHRLEHCLLLPEKELLRIKKLNLFPSFHINHLLYYGDALNTSILGEERTSKILPIKSALNTGIVSTLHADQPMFESNPFRLIQTAIERKTKKDSLIGGNERLNLLDAIKTLTINAAYQIHKEDKIGSLEKGKYADFIVLDKNPYSVKTEKLHTIKCLQTFINGNKVTY</sequence>
<dbReference type="Pfam" id="PF07969">
    <property type="entry name" value="Amidohydro_3"/>
    <property type="match status" value="1"/>
</dbReference>
<evidence type="ECO:0000313" key="3">
    <source>
        <dbReference type="Proteomes" id="UP000467305"/>
    </source>
</evidence>
<accession>A0A7J5A6J7</accession>
<dbReference type="Gene3D" id="3.10.310.70">
    <property type="match status" value="1"/>
</dbReference>
<keyword evidence="3" id="KW-1185">Reference proteome</keyword>
<dbReference type="InterPro" id="IPR033932">
    <property type="entry name" value="YtcJ-like"/>
</dbReference>
<dbReference type="Proteomes" id="UP000467305">
    <property type="component" value="Unassembled WGS sequence"/>
</dbReference>
<dbReference type="PANTHER" id="PTHR22642:SF2">
    <property type="entry name" value="PROTEIN LONG AFTER FAR-RED 3"/>
    <property type="match status" value="1"/>
</dbReference>